<evidence type="ECO:0000313" key="1">
    <source>
        <dbReference type="EMBL" id="RBP35190.1"/>
    </source>
</evidence>
<proteinExistence type="predicted"/>
<gene>
    <name evidence="1" type="ORF">DES53_12516</name>
</gene>
<comment type="caution">
    <text evidence="1">The sequence shown here is derived from an EMBL/GenBank/DDBJ whole genome shotgun (WGS) entry which is preliminary data.</text>
</comment>
<reference evidence="1 2" key="1">
    <citation type="submission" date="2018-06" db="EMBL/GenBank/DDBJ databases">
        <title>Genomic Encyclopedia of Type Strains, Phase IV (KMG-IV): sequencing the most valuable type-strain genomes for metagenomic binning, comparative biology and taxonomic classification.</title>
        <authorList>
            <person name="Goeker M."/>
        </authorList>
    </citation>
    <scope>NUCLEOTIDE SEQUENCE [LARGE SCALE GENOMIC DNA]</scope>
    <source>
        <strain evidence="1 2">DSM 25532</strain>
    </source>
</reference>
<dbReference type="Proteomes" id="UP000253426">
    <property type="component" value="Unassembled WGS sequence"/>
</dbReference>
<organism evidence="1 2">
    <name type="scientific">Roseimicrobium gellanilyticum</name>
    <dbReference type="NCBI Taxonomy" id="748857"/>
    <lineage>
        <taxon>Bacteria</taxon>
        <taxon>Pseudomonadati</taxon>
        <taxon>Verrucomicrobiota</taxon>
        <taxon>Verrucomicrobiia</taxon>
        <taxon>Verrucomicrobiales</taxon>
        <taxon>Verrucomicrobiaceae</taxon>
        <taxon>Roseimicrobium</taxon>
    </lineage>
</organism>
<dbReference type="EMBL" id="QNRR01000025">
    <property type="protein sequence ID" value="RBP35190.1"/>
    <property type="molecule type" value="Genomic_DNA"/>
</dbReference>
<accession>A0A366H042</accession>
<evidence type="ECO:0000313" key="2">
    <source>
        <dbReference type="Proteomes" id="UP000253426"/>
    </source>
</evidence>
<protein>
    <submittedName>
        <fullName evidence="1">Uncharacterized protein</fullName>
    </submittedName>
</protein>
<name>A0A366H042_9BACT</name>
<sequence>MFVEQDFPVWSRLRRPTVVKGPSNHIDSKLHLSAVDVPVCLDRQEVTAAFGSHGTGDYSPQPVTWL</sequence>
<keyword evidence="2" id="KW-1185">Reference proteome</keyword>
<dbReference type="AlphaFoldDB" id="A0A366H042"/>